<dbReference type="NCBIfam" id="TIGR04407">
    <property type="entry name" value="LptF_YjgP"/>
    <property type="match status" value="1"/>
</dbReference>
<feature type="transmembrane region" description="Helical" evidence="9">
    <location>
        <begin position="299"/>
        <end position="319"/>
    </location>
</feature>
<dbReference type="Proteomes" id="UP001057498">
    <property type="component" value="Chromosome"/>
</dbReference>
<keyword evidence="5" id="KW-0997">Cell inner membrane</keyword>
<dbReference type="InterPro" id="IPR005495">
    <property type="entry name" value="LptG/LptF_permease"/>
</dbReference>
<comment type="subcellular location">
    <subcellularLocation>
        <location evidence="1">Cell inner membrane</location>
        <topology evidence="1">Multi-pass membrane protein</topology>
    </subcellularLocation>
</comment>
<dbReference type="EMBL" id="AP025730">
    <property type="protein sequence ID" value="BDI06506.1"/>
    <property type="molecule type" value="Genomic_DNA"/>
</dbReference>
<dbReference type="RefSeq" id="WP_251969772.1">
    <property type="nucleotide sequence ID" value="NZ_AP025730.1"/>
</dbReference>
<evidence type="ECO:0000256" key="9">
    <source>
        <dbReference type="SAM" id="Phobius"/>
    </source>
</evidence>
<proteinExistence type="predicted"/>
<evidence type="ECO:0000313" key="10">
    <source>
        <dbReference type="EMBL" id="BDI06506.1"/>
    </source>
</evidence>
<evidence type="ECO:0000313" key="11">
    <source>
        <dbReference type="Proteomes" id="UP001057498"/>
    </source>
</evidence>
<feature type="transmembrane region" description="Helical" evidence="9">
    <location>
        <begin position="102"/>
        <end position="124"/>
    </location>
</feature>
<evidence type="ECO:0000256" key="5">
    <source>
        <dbReference type="ARBA" id="ARBA00022519"/>
    </source>
</evidence>
<name>A0ABM7YPT1_9BURK</name>
<keyword evidence="3" id="KW-0813">Transport</keyword>
<sequence length="365" mass="40277">MLFDSSLRKELSRSFGGTVVVVVTIVVTMMLIRTLGQAAGGRVSPQDVALMLGYVMLGHLPTVLSLSIFVAVVSTLTRQHRDSEMAIWFSSGQSLWRFLRPVLRFAAPILLLIAAMVLSVWPWANQNIASLRERYEQRSDLSRVAPGQFQTSRSGQRVFFIDKEAPQEGTGRNIFILDQREDRESVTTAQAGSIEVTSDNARQLTLRHGARTDLDLDGGTRTISRFDSYQVRLNEARSSALDAPPPKARSSLELLAQRSREGDSELAYRFGQVAAAINLVLLGLGLVSGDVRRANSWSMLYALLSFVVYFNLLNLSQAWVAGGRLSLGTALLAVHGSIAVLALVQLWWRARGVARPLLWRTAAPR</sequence>
<reference evidence="10" key="1">
    <citation type="submission" date="2022-04" db="EMBL/GenBank/DDBJ databases">
        <title>Whole genome sequence of Sphaerotilus sp. FB-5.</title>
        <authorList>
            <person name="Takeda M."/>
            <person name="Narihara S."/>
            <person name="Akimoto M."/>
            <person name="Akimoto R."/>
            <person name="Nishiyashiki S."/>
            <person name="Murakami T."/>
        </authorList>
    </citation>
    <scope>NUCLEOTIDE SEQUENCE</scope>
    <source>
        <strain evidence="10">FB-5</strain>
    </source>
</reference>
<evidence type="ECO:0000256" key="2">
    <source>
        <dbReference type="ARBA" id="ARBA00014213"/>
    </source>
</evidence>
<dbReference type="InterPro" id="IPR030922">
    <property type="entry name" value="LptF"/>
</dbReference>
<feature type="transmembrane region" description="Helical" evidence="9">
    <location>
        <begin position="52"/>
        <end position="76"/>
    </location>
</feature>
<keyword evidence="8 9" id="KW-0472">Membrane</keyword>
<keyword evidence="7 9" id="KW-1133">Transmembrane helix</keyword>
<accession>A0ABM7YPT1</accession>
<organism evidence="10 11">
    <name type="scientific">Sphaerotilus microaerophilus</name>
    <dbReference type="NCBI Taxonomy" id="2914710"/>
    <lineage>
        <taxon>Bacteria</taxon>
        <taxon>Pseudomonadati</taxon>
        <taxon>Pseudomonadota</taxon>
        <taxon>Betaproteobacteria</taxon>
        <taxon>Burkholderiales</taxon>
        <taxon>Sphaerotilaceae</taxon>
        <taxon>Sphaerotilus</taxon>
    </lineage>
</organism>
<feature type="transmembrane region" description="Helical" evidence="9">
    <location>
        <begin position="266"/>
        <end position="287"/>
    </location>
</feature>
<gene>
    <name evidence="10" type="ORF">CATMQ487_34760</name>
</gene>
<evidence type="ECO:0000256" key="4">
    <source>
        <dbReference type="ARBA" id="ARBA00022475"/>
    </source>
</evidence>
<protein>
    <recommendedName>
        <fullName evidence="2">Lipopolysaccharide export system permease protein LptF</fullName>
    </recommendedName>
</protein>
<keyword evidence="4" id="KW-1003">Cell membrane</keyword>
<feature type="transmembrane region" description="Helical" evidence="9">
    <location>
        <begin position="12"/>
        <end position="32"/>
    </location>
</feature>
<dbReference type="Pfam" id="PF03739">
    <property type="entry name" value="LptF_LptG"/>
    <property type="match status" value="1"/>
</dbReference>
<evidence type="ECO:0000256" key="7">
    <source>
        <dbReference type="ARBA" id="ARBA00022989"/>
    </source>
</evidence>
<feature type="transmembrane region" description="Helical" evidence="9">
    <location>
        <begin position="325"/>
        <end position="348"/>
    </location>
</feature>
<keyword evidence="11" id="KW-1185">Reference proteome</keyword>
<evidence type="ECO:0000256" key="3">
    <source>
        <dbReference type="ARBA" id="ARBA00022448"/>
    </source>
</evidence>
<evidence type="ECO:0000256" key="8">
    <source>
        <dbReference type="ARBA" id="ARBA00023136"/>
    </source>
</evidence>
<evidence type="ECO:0000256" key="1">
    <source>
        <dbReference type="ARBA" id="ARBA00004429"/>
    </source>
</evidence>
<keyword evidence="6 9" id="KW-0812">Transmembrane</keyword>
<evidence type="ECO:0000256" key="6">
    <source>
        <dbReference type="ARBA" id="ARBA00022692"/>
    </source>
</evidence>
<dbReference type="PANTHER" id="PTHR33529:SF7">
    <property type="entry name" value="LIPOPOLYSACCHARIDE EXPORT SYSTEM PERMEASE PROTEIN LPTF"/>
    <property type="match status" value="1"/>
</dbReference>
<dbReference type="PANTHER" id="PTHR33529">
    <property type="entry name" value="SLR0882 PROTEIN-RELATED"/>
    <property type="match status" value="1"/>
</dbReference>